<feature type="region of interest" description="Disordered" evidence="1">
    <location>
        <begin position="1"/>
        <end position="33"/>
    </location>
</feature>
<feature type="compositionally biased region" description="Polar residues" evidence="1">
    <location>
        <begin position="8"/>
        <end position="27"/>
    </location>
</feature>
<dbReference type="EMBL" id="JANBOH010000097">
    <property type="protein sequence ID" value="KAJ1645609.1"/>
    <property type="molecule type" value="Genomic_DNA"/>
</dbReference>
<dbReference type="AlphaFoldDB" id="A0A9W7XIY6"/>
<evidence type="ECO:0000313" key="3">
    <source>
        <dbReference type="Proteomes" id="UP001145021"/>
    </source>
</evidence>
<feature type="region of interest" description="Disordered" evidence="1">
    <location>
        <begin position="202"/>
        <end position="287"/>
    </location>
</feature>
<feature type="compositionally biased region" description="Low complexity" evidence="1">
    <location>
        <begin position="785"/>
        <end position="803"/>
    </location>
</feature>
<proteinExistence type="predicted"/>
<feature type="region of interest" description="Disordered" evidence="1">
    <location>
        <begin position="773"/>
        <end position="815"/>
    </location>
</feature>
<comment type="caution">
    <text evidence="2">The sequence shown here is derived from an EMBL/GenBank/DDBJ whole genome shotgun (WGS) entry which is preliminary data.</text>
</comment>
<feature type="compositionally biased region" description="Acidic residues" evidence="1">
    <location>
        <begin position="259"/>
        <end position="269"/>
    </location>
</feature>
<dbReference type="Proteomes" id="UP001145021">
    <property type="component" value="Unassembled WGS sequence"/>
</dbReference>
<protein>
    <submittedName>
        <fullName evidence="2">Uncharacterized protein</fullName>
    </submittedName>
</protein>
<gene>
    <name evidence="2" type="ORF">LPJ64_002814</name>
</gene>
<evidence type="ECO:0000313" key="2">
    <source>
        <dbReference type="EMBL" id="KAJ1645609.1"/>
    </source>
</evidence>
<accession>A0A9W7XIY6</accession>
<feature type="compositionally biased region" description="Polar residues" evidence="1">
    <location>
        <begin position="218"/>
        <end position="235"/>
    </location>
</feature>
<name>A0A9W7XIY6_9FUNG</name>
<reference evidence="2" key="1">
    <citation type="submission" date="2022-07" db="EMBL/GenBank/DDBJ databases">
        <title>Phylogenomic reconstructions and comparative analyses of Kickxellomycotina fungi.</title>
        <authorList>
            <person name="Reynolds N.K."/>
            <person name="Stajich J.E."/>
            <person name="Barry K."/>
            <person name="Grigoriev I.V."/>
            <person name="Crous P."/>
            <person name="Smith M.E."/>
        </authorList>
    </citation>
    <scope>NUCLEOTIDE SEQUENCE</scope>
    <source>
        <strain evidence="2">NBRC 105413</strain>
    </source>
</reference>
<feature type="region of interest" description="Disordered" evidence="1">
    <location>
        <begin position="353"/>
        <end position="437"/>
    </location>
</feature>
<keyword evidence="3" id="KW-1185">Reference proteome</keyword>
<feature type="compositionally biased region" description="Polar residues" evidence="1">
    <location>
        <begin position="805"/>
        <end position="815"/>
    </location>
</feature>
<organism evidence="2 3">
    <name type="scientific">Coemansia asiatica</name>
    <dbReference type="NCBI Taxonomy" id="1052880"/>
    <lineage>
        <taxon>Eukaryota</taxon>
        <taxon>Fungi</taxon>
        <taxon>Fungi incertae sedis</taxon>
        <taxon>Zoopagomycota</taxon>
        <taxon>Kickxellomycotina</taxon>
        <taxon>Kickxellomycetes</taxon>
        <taxon>Kickxellales</taxon>
        <taxon>Kickxellaceae</taxon>
        <taxon>Coemansia</taxon>
    </lineage>
</organism>
<sequence length="869" mass="91437">MAAATVSEAINSSMYTGSAATPESGSPEQHAAMSNLKLNAEDMNTFSPLSSSTITIASLGSSLGLKTPNSGLVFGSSSPETPGNAVNNYVQGKLTIGDDNDSDDGFAGIDEGFDGAEDAAKSLGIRGIAANPNSYSSANMSLTVSDSSDGSIEMPAIGMRSVSADYTSAYGLHIRDTVIGSNKHSAINKPLPVLPADCELEEEKTQAQAIEKSAADPISSSLRSSARNHTTAQRSLKQKLFRPLTWMQPGDVSSSGDGPESEVEQEEDASDSRVDTGTVAAANDDDIVRKREAPAALRNHLQRKSVAVVRQNGAHPLSQNSTAIDANQMADDVGSTEDSQAQVQQMQVSEDIIANTDSTNDAPPARAAEKKQYRAMPSRSLDISRHFGFSSSSSSSNSRGPLSRRALQRSKGEDAIYGGTAAGGSGTLSSSGGATGPARFQALPRSLASRLGFSSTLASRRQQGDIRFVIAPHPRFAEIVEVIDCDEMVPAYRKVSRSGKSWHETFHEVDAEDAVDMADNSGFLHGYDMDGTMMMASSSAPAAGVMSDYDMACALGLPYPGAAFAAGLANSSVYSSSGRASLRNSSFYPAAPSTHMATNAAASCVTFQSSASSSSVAAGPVAGMMDSRHVSAHLMGLSNQSTASFICSGTVRMARGATSMGMYGGGGGGISSSYGNASIDKGLLWEALTPYPNQFPLHIKGARTVEDSISLASLVLDRQLFCYRFQLGNNKMRWMAKRVRKNQLAIQCFVRSSLVAEVFVDYELGYSPYNMPLTSQSGGRRKQNRNGQRVFGGDSSNSSSGISTPMESNGDMANNNGLSANTAVLPEDGTYPIVTILPAAFTQLSDYDSGLVESFIVFSGMQMLECLHV</sequence>
<evidence type="ECO:0000256" key="1">
    <source>
        <dbReference type="SAM" id="MobiDB-lite"/>
    </source>
</evidence>